<dbReference type="InterPro" id="IPR000055">
    <property type="entry name" value="Restrct_endonuc_typeI_TRD"/>
</dbReference>
<evidence type="ECO:0000313" key="5">
    <source>
        <dbReference type="EMBL" id="GAA4783535.1"/>
    </source>
</evidence>
<keyword evidence="2" id="KW-0680">Restriction system</keyword>
<evidence type="ECO:0000259" key="4">
    <source>
        <dbReference type="Pfam" id="PF01420"/>
    </source>
</evidence>
<dbReference type="Proteomes" id="UP001499959">
    <property type="component" value="Unassembled WGS sequence"/>
</dbReference>
<feature type="domain" description="Type I restriction modification DNA specificity" evidence="4">
    <location>
        <begin position="3"/>
        <end position="133"/>
    </location>
</feature>
<organism evidence="5 6">
    <name type="scientific">Lysobacter hankyongensis</name>
    <dbReference type="NCBI Taxonomy" id="1176535"/>
    <lineage>
        <taxon>Bacteria</taxon>
        <taxon>Pseudomonadati</taxon>
        <taxon>Pseudomonadota</taxon>
        <taxon>Gammaproteobacteria</taxon>
        <taxon>Lysobacterales</taxon>
        <taxon>Lysobacteraceae</taxon>
        <taxon>Lysobacter</taxon>
    </lineage>
</organism>
<dbReference type="InterPro" id="IPR044946">
    <property type="entry name" value="Restrct_endonuc_typeI_TRD_sf"/>
</dbReference>
<evidence type="ECO:0000313" key="6">
    <source>
        <dbReference type="Proteomes" id="UP001499959"/>
    </source>
</evidence>
<dbReference type="Gene3D" id="3.90.220.20">
    <property type="entry name" value="DNA methylase specificity domains"/>
    <property type="match status" value="2"/>
</dbReference>
<keyword evidence="6" id="KW-1185">Reference proteome</keyword>
<dbReference type="Gene3D" id="1.10.287.1120">
    <property type="entry name" value="Bipartite methylase S protein"/>
    <property type="match status" value="1"/>
</dbReference>
<comment type="caution">
    <text evidence="5">The sequence shown here is derived from an EMBL/GenBank/DDBJ whole genome shotgun (WGS) entry which is preliminary data.</text>
</comment>
<dbReference type="InterPro" id="IPR052021">
    <property type="entry name" value="Type-I_RS_S_subunit"/>
</dbReference>
<sequence length="399" mass="43346">MANVGVIPYEEKGDVGNKKPEDLSKCKLVFKGDLVINSMNYGIGSYGLSALSGVCSPVYIVLRPKLERVKARFAFRIFENRAFQSYAQSFGNGILDHRAAINWDILKGIGVGLPPVDEQEEILCFLDRETAKIDALIADQEKLLALLSEKRQAVVMRAVTRGIDYREPVTDSQVPWMGAVPAHWDLVALSKVTLERCDGPFGSGIKSDHYTDAGALVVRLQNIRAGNFHKGESVFLDETYFLTELQRHAVVEGDLLVAGLGDENNLLGRACVAPPGLGSALVKADCFRFRLDPEAAIPEFVAWQLSAGASFDAGMLSTGTTRSRIPLSVMASRKIALPPLEEQKEIVDFIASQNAMFDSVKAEAESAISLLRERRAALISAAVTGKIDVRGLVGPKVVA</sequence>
<comment type="similarity">
    <text evidence="1">Belongs to the type-I restriction system S methylase family.</text>
</comment>
<dbReference type="Pfam" id="PF01420">
    <property type="entry name" value="Methylase_S"/>
    <property type="match status" value="2"/>
</dbReference>
<evidence type="ECO:0000256" key="2">
    <source>
        <dbReference type="ARBA" id="ARBA00022747"/>
    </source>
</evidence>
<dbReference type="PANTHER" id="PTHR30408:SF12">
    <property type="entry name" value="TYPE I RESTRICTION ENZYME MJAVIII SPECIFICITY SUBUNIT"/>
    <property type="match status" value="1"/>
</dbReference>
<evidence type="ECO:0000256" key="3">
    <source>
        <dbReference type="ARBA" id="ARBA00023125"/>
    </source>
</evidence>
<name>A0ABP9AQB3_9GAMM</name>
<gene>
    <name evidence="5" type="ORF">GCM10023307_05260</name>
</gene>
<proteinExistence type="inferred from homology"/>
<reference evidence="6" key="1">
    <citation type="journal article" date="2019" name="Int. J. Syst. Evol. Microbiol.">
        <title>The Global Catalogue of Microorganisms (GCM) 10K type strain sequencing project: providing services to taxonomists for standard genome sequencing and annotation.</title>
        <authorList>
            <consortium name="The Broad Institute Genomics Platform"/>
            <consortium name="The Broad Institute Genome Sequencing Center for Infectious Disease"/>
            <person name="Wu L."/>
            <person name="Ma J."/>
        </authorList>
    </citation>
    <scope>NUCLEOTIDE SEQUENCE [LARGE SCALE GENOMIC DNA]</scope>
    <source>
        <strain evidence="6">JCM 18204</strain>
    </source>
</reference>
<dbReference type="EMBL" id="BAABJE010000001">
    <property type="protein sequence ID" value="GAA4783535.1"/>
    <property type="molecule type" value="Genomic_DNA"/>
</dbReference>
<dbReference type="PANTHER" id="PTHR30408">
    <property type="entry name" value="TYPE-1 RESTRICTION ENZYME ECOKI SPECIFICITY PROTEIN"/>
    <property type="match status" value="1"/>
</dbReference>
<keyword evidence="3" id="KW-0238">DNA-binding</keyword>
<accession>A0ABP9AQB3</accession>
<feature type="domain" description="Type I restriction modification DNA specificity" evidence="4">
    <location>
        <begin position="316"/>
        <end position="351"/>
    </location>
</feature>
<dbReference type="SUPFAM" id="SSF116734">
    <property type="entry name" value="DNA methylase specificity domain"/>
    <property type="match status" value="2"/>
</dbReference>
<evidence type="ECO:0000256" key="1">
    <source>
        <dbReference type="ARBA" id="ARBA00010923"/>
    </source>
</evidence>
<protein>
    <recommendedName>
        <fullName evidence="4">Type I restriction modification DNA specificity domain-containing protein</fullName>
    </recommendedName>
</protein>